<keyword evidence="3" id="KW-0479">Metal-binding</keyword>
<comment type="subcellular location">
    <subcellularLocation>
        <location evidence="1">Nucleus</location>
    </subcellularLocation>
</comment>
<evidence type="ECO:0000256" key="3">
    <source>
        <dbReference type="ARBA" id="ARBA00022723"/>
    </source>
</evidence>
<dbReference type="CDD" id="cd06960">
    <property type="entry name" value="NR_DBD_HNF4A"/>
    <property type="match status" value="1"/>
</dbReference>
<dbReference type="Proteomes" id="UP000024635">
    <property type="component" value="Unassembled WGS sequence"/>
</dbReference>
<evidence type="ECO:0000256" key="11">
    <source>
        <dbReference type="ARBA" id="ARBA00037512"/>
    </source>
</evidence>
<comment type="caution">
    <text evidence="14">The sequence shown here is derived from an EMBL/GenBank/DDBJ whole genome shotgun (WGS) entry which is preliminary data.</text>
</comment>
<evidence type="ECO:0000259" key="13">
    <source>
        <dbReference type="PROSITE" id="PS51843"/>
    </source>
</evidence>
<dbReference type="InterPro" id="IPR035500">
    <property type="entry name" value="NHR-like_dom_sf"/>
</dbReference>
<dbReference type="OrthoDB" id="5850793at2759"/>
<evidence type="ECO:0000256" key="1">
    <source>
        <dbReference type="ARBA" id="ARBA00004123"/>
    </source>
</evidence>
<evidence type="ECO:0000256" key="6">
    <source>
        <dbReference type="ARBA" id="ARBA00023015"/>
    </source>
</evidence>
<feature type="domain" description="Nuclear receptor" evidence="12">
    <location>
        <begin position="79"/>
        <end position="155"/>
    </location>
</feature>
<evidence type="ECO:0000256" key="10">
    <source>
        <dbReference type="ARBA" id="ARBA00023242"/>
    </source>
</evidence>
<protein>
    <recommendedName>
        <fullName evidence="16">Nuclear receptor domain-containing protein</fullName>
    </recommendedName>
</protein>
<dbReference type="InterPro" id="IPR000536">
    <property type="entry name" value="Nucl_hrmn_rcpt_lig-bd"/>
</dbReference>
<name>A0A016S488_9BILA</name>
<dbReference type="InterPro" id="IPR049636">
    <property type="entry name" value="HNF4-like_DBD"/>
</dbReference>
<comment type="function">
    <text evidence="11">Orphan nuclear receptor.</text>
</comment>
<keyword evidence="8" id="KW-0804">Transcription</keyword>
<evidence type="ECO:0000256" key="7">
    <source>
        <dbReference type="ARBA" id="ARBA00023125"/>
    </source>
</evidence>
<evidence type="ECO:0000313" key="14">
    <source>
        <dbReference type="EMBL" id="EYB85475.1"/>
    </source>
</evidence>
<gene>
    <name evidence="14" type="primary">Acey_s0297.g1728</name>
    <name evidence="14" type="synonym">Acey-nhr-7</name>
    <name evidence="14" type="ORF">Y032_0297g1728</name>
</gene>
<dbReference type="InterPro" id="IPR013088">
    <property type="entry name" value="Znf_NHR/GATA"/>
</dbReference>
<dbReference type="InterPro" id="IPR001628">
    <property type="entry name" value="Znf_hrmn_rcpt"/>
</dbReference>
<dbReference type="Gene3D" id="3.30.50.10">
    <property type="entry name" value="Erythroid Transcription Factor GATA-1, subunit A"/>
    <property type="match status" value="1"/>
</dbReference>
<dbReference type="SMART" id="SM00399">
    <property type="entry name" value="ZnF_C4"/>
    <property type="match status" value="1"/>
</dbReference>
<keyword evidence="6" id="KW-0805">Transcription regulation</keyword>
<dbReference type="GO" id="GO:0000978">
    <property type="term" value="F:RNA polymerase II cis-regulatory region sequence-specific DNA binding"/>
    <property type="evidence" value="ECO:0007669"/>
    <property type="project" value="InterPro"/>
</dbReference>
<feature type="domain" description="NR LBD" evidence="13">
    <location>
        <begin position="227"/>
        <end position="453"/>
    </location>
</feature>
<keyword evidence="9" id="KW-0675">Receptor</keyword>
<dbReference type="STRING" id="53326.A0A016S488"/>
<dbReference type="PRINTS" id="PR00047">
    <property type="entry name" value="STROIDFINGER"/>
</dbReference>
<evidence type="ECO:0000259" key="12">
    <source>
        <dbReference type="PROSITE" id="PS51030"/>
    </source>
</evidence>
<comment type="similarity">
    <text evidence="2">Belongs to the nuclear hormone receptor family.</text>
</comment>
<dbReference type="GO" id="GO:0003700">
    <property type="term" value="F:DNA-binding transcription factor activity"/>
    <property type="evidence" value="ECO:0007669"/>
    <property type="project" value="InterPro"/>
</dbReference>
<keyword evidence="4" id="KW-0863">Zinc-finger</keyword>
<evidence type="ECO:0000256" key="4">
    <source>
        <dbReference type="ARBA" id="ARBA00022771"/>
    </source>
</evidence>
<organism evidence="14 15">
    <name type="scientific">Ancylostoma ceylanicum</name>
    <dbReference type="NCBI Taxonomy" id="53326"/>
    <lineage>
        <taxon>Eukaryota</taxon>
        <taxon>Metazoa</taxon>
        <taxon>Ecdysozoa</taxon>
        <taxon>Nematoda</taxon>
        <taxon>Chromadorea</taxon>
        <taxon>Rhabditida</taxon>
        <taxon>Rhabditina</taxon>
        <taxon>Rhabditomorpha</taxon>
        <taxon>Strongyloidea</taxon>
        <taxon>Ancylostomatidae</taxon>
        <taxon>Ancylostomatinae</taxon>
        <taxon>Ancylostoma</taxon>
    </lineage>
</organism>
<keyword evidence="5" id="KW-0862">Zinc</keyword>
<evidence type="ECO:0000313" key="15">
    <source>
        <dbReference type="Proteomes" id="UP000024635"/>
    </source>
</evidence>
<dbReference type="PANTHER" id="PTHR47519">
    <property type="entry name" value="NUCLEAR HORMONE RECEPTOR FAMILY MEMBER NHR-31-RELATED"/>
    <property type="match status" value="1"/>
</dbReference>
<dbReference type="FunFam" id="3.30.50.10:FF:000030">
    <property type="entry name" value="Nuclear Hormone Receptor family"/>
    <property type="match status" value="1"/>
</dbReference>
<keyword evidence="7" id="KW-0238">DNA-binding</keyword>
<dbReference type="InterPro" id="IPR052496">
    <property type="entry name" value="Orphan_Nuclear_Rcpt"/>
</dbReference>
<keyword evidence="10" id="KW-0539">Nucleus</keyword>
<proteinExistence type="inferred from homology"/>
<evidence type="ECO:0000256" key="8">
    <source>
        <dbReference type="ARBA" id="ARBA00023163"/>
    </source>
</evidence>
<keyword evidence="15" id="KW-1185">Reference proteome</keyword>
<evidence type="ECO:0000256" key="9">
    <source>
        <dbReference type="ARBA" id="ARBA00023170"/>
    </source>
</evidence>
<dbReference type="GO" id="GO:0005634">
    <property type="term" value="C:nucleus"/>
    <property type="evidence" value="ECO:0007669"/>
    <property type="project" value="UniProtKB-SubCell"/>
</dbReference>
<dbReference type="EMBL" id="JARK01001633">
    <property type="protein sequence ID" value="EYB85475.1"/>
    <property type="molecule type" value="Genomic_DNA"/>
</dbReference>
<sequence length="589" mass="66089">MLDEEESKAGLTINTAKTKVMRSPFSSQQPVRCTLRRRDEHVYLGRLLDMENNFKPEFARRRRAGQETATYLMISNTGQRKCAVCGDYPAKIHYGVLACFGCKGFFRRAVKDGRNKYVCRFDKNCEVTKFERNACRYCRFRKCLLVGMNPDFVRPDREEVREKLRGQKSLLSKKKSVGRTLSNKTDGDDWTLQLPSNSRKLLNDLSAVENDVQTLANDGYDGVAEFSLKSLIADRTLARKSTNQICPQSKQEFDHRLLSIQRVVAATDFIDGLVSVIDKDSSRKTTVEDKCTLISSTFLPLNLLDYAARTIAKDSTFYAEDLSKALADHQIEKNALSGFAFLCDRLKKLSPTPIEYSLVRALAVATPDRGVLSNGFSEHLCALHESLQELLFRVIKLLRGKSSVAAASTMANLIALVYESKAISTTVLPTLLRAFPRDDIKPLPYQKILTDIINPEVYDLLITMSNRHAADSTSQRAEIPQFALTAPPVSSGPSLFINGPSSDCNQHCDHQFTAPQPIRPQTLGFSCKLPLTMTKSIEDMLRPPGMTEDPNILNRPLARDWADGVRLTPVFNRDVVAQFFPELSENPIL</sequence>
<dbReference type="PROSITE" id="PS00031">
    <property type="entry name" value="NUCLEAR_REC_DBD_1"/>
    <property type="match status" value="1"/>
</dbReference>
<dbReference type="PANTHER" id="PTHR47519:SF1">
    <property type="entry name" value="NUCLEAR HORMONE RECEPTOR FAMILY MEMBER NHR-31"/>
    <property type="match status" value="1"/>
</dbReference>
<dbReference type="AlphaFoldDB" id="A0A016S488"/>
<dbReference type="Pfam" id="PF00105">
    <property type="entry name" value="zf-C4"/>
    <property type="match status" value="1"/>
</dbReference>
<dbReference type="PROSITE" id="PS51843">
    <property type="entry name" value="NR_LBD"/>
    <property type="match status" value="1"/>
</dbReference>
<dbReference type="PROSITE" id="PS51030">
    <property type="entry name" value="NUCLEAR_REC_DBD_2"/>
    <property type="match status" value="1"/>
</dbReference>
<reference evidence="15" key="1">
    <citation type="journal article" date="2015" name="Nat. Genet.">
        <title>The genome and transcriptome of the zoonotic hookworm Ancylostoma ceylanicum identify infection-specific gene families.</title>
        <authorList>
            <person name="Schwarz E.M."/>
            <person name="Hu Y."/>
            <person name="Antoshechkin I."/>
            <person name="Miller M.M."/>
            <person name="Sternberg P.W."/>
            <person name="Aroian R.V."/>
        </authorList>
    </citation>
    <scope>NUCLEOTIDE SEQUENCE</scope>
    <source>
        <strain evidence="15">HY135</strain>
    </source>
</reference>
<evidence type="ECO:0008006" key="16">
    <source>
        <dbReference type="Google" id="ProtNLM"/>
    </source>
</evidence>
<accession>A0A016S488</accession>
<evidence type="ECO:0000256" key="5">
    <source>
        <dbReference type="ARBA" id="ARBA00022833"/>
    </source>
</evidence>
<evidence type="ECO:0000256" key="2">
    <source>
        <dbReference type="ARBA" id="ARBA00005993"/>
    </source>
</evidence>
<dbReference type="SUPFAM" id="SSF57716">
    <property type="entry name" value="Glucocorticoid receptor-like (DNA-binding domain)"/>
    <property type="match status" value="1"/>
</dbReference>
<dbReference type="GO" id="GO:0008270">
    <property type="term" value="F:zinc ion binding"/>
    <property type="evidence" value="ECO:0007669"/>
    <property type="project" value="UniProtKB-KW"/>
</dbReference>
<dbReference type="SUPFAM" id="SSF48508">
    <property type="entry name" value="Nuclear receptor ligand-binding domain"/>
    <property type="match status" value="1"/>
</dbReference>
<dbReference type="Gene3D" id="1.10.565.10">
    <property type="entry name" value="Retinoid X Receptor"/>
    <property type="match status" value="1"/>
</dbReference>